<accession>A0A849AGW9</accession>
<dbReference type="GO" id="GO:0006355">
    <property type="term" value="P:regulation of DNA-templated transcription"/>
    <property type="evidence" value="ECO:0007669"/>
    <property type="project" value="InterPro"/>
</dbReference>
<gene>
    <name evidence="1" type="ORF">HJ588_10190</name>
</gene>
<name>A0A849AGW9_9MICO</name>
<organism evidence="1 2">
    <name type="scientific">Flexivirga aerilata</name>
    <dbReference type="NCBI Taxonomy" id="1656889"/>
    <lineage>
        <taxon>Bacteria</taxon>
        <taxon>Bacillati</taxon>
        <taxon>Actinomycetota</taxon>
        <taxon>Actinomycetes</taxon>
        <taxon>Micrococcales</taxon>
        <taxon>Dermacoccaceae</taxon>
        <taxon>Flexivirga</taxon>
    </lineage>
</organism>
<evidence type="ECO:0000313" key="2">
    <source>
        <dbReference type="Proteomes" id="UP000557772"/>
    </source>
</evidence>
<keyword evidence="2" id="KW-1185">Reference proteome</keyword>
<dbReference type="Proteomes" id="UP000557772">
    <property type="component" value="Unassembled WGS sequence"/>
</dbReference>
<dbReference type="InterPro" id="IPR036388">
    <property type="entry name" value="WH-like_DNA-bd_sf"/>
</dbReference>
<dbReference type="Gene3D" id="1.10.10.10">
    <property type="entry name" value="Winged helix-like DNA-binding domain superfamily/Winged helix DNA-binding domain"/>
    <property type="match status" value="1"/>
</dbReference>
<dbReference type="EMBL" id="JABENB010000001">
    <property type="protein sequence ID" value="NNG39639.1"/>
    <property type="molecule type" value="Genomic_DNA"/>
</dbReference>
<comment type="caution">
    <text evidence="1">The sequence shown here is derived from an EMBL/GenBank/DDBJ whole genome shotgun (WGS) entry which is preliminary data.</text>
</comment>
<reference evidence="1 2" key="1">
    <citation type="submission" date="2020-05" db="EMBL/GenBank/DDBJ databases">
        <title>Flexivirga sp. ID2601S isolated from air conditioner.</title>
        <authorList>
            <person name="Kim D.H."/>
        </authorList>
    </citation>
    <scope>NUCLEOTIDE SEQUENCE [LARGE SCALE GENOMIC DNA]</scope>
    <source>
        <strain evidence="1 2">ID2601S</strain>
    </source>
</reference>
<dbReference type="RefSeq" id="WP_171154559.1">
    <property type="nucleotide sequence ID" value="NZ_JABENB010000001.1"/>
</dbReference>
<evidence type="ECO:0000313" key="1">
    <source>
        <dbReference type="EMBL" id="NNG39639.1"/>
    </source>
</evidence>
<dbReference type="SUPFAM" id="SSF46894">
    <property type="entry name" value="C-terminal effector domain of the bipartite response regulators"/>
    <property type="match status" value="1"/>
</dbReference>
<sequence length="215" mass="23806">MPRPGSAVDVVHSSPIVGHALVDALQAAAVPTGLLLYSWTDLVTRLEHIHGYVVIDAYLDDHVPLSLKVRAISHLSSCPIVLGNNHQQSAADRAYDEGAADWIEPREALEDAVRRIAAVVDGFRRVVRAHPPRAHLTDREIQILCLYASRRSISARTLGRYLGITEQTVHTHLKSGRAKYREAEVPVSNRHTLADALVEDGYLIGADAWQAEHRW</sequence>
<proteinExistence type="predicted"/>
<protein>
    <submittedName>
        <fullName evidence="1">Response regulator transcription factor</fullName>
    </submittedName>
</protein>
<dbReference type="InterPro" id="IPR016032">
    <property type="entry name" value="Sig_transdc_resp-reg_C-effctor"/>
</dbReference>
<dbReference type="GO" id="GO:0003677">
    <property type="term" value="F:DNA binding"/>
    <property type="evidence" value="ECO:0007669"/>
    <property type="project" value="InterPro"/>
</dbReference>
<dbReference type="AlphaFoldDB" id="A0A849AGW9"/>